<comment type="caution">
    <text evidence="2">The sequence shown here is derived from an EMBL/GenBank/DDBJ whole genome shotgun (WGS) entry which is preliminary data.</text>
</comment>
<evidence type="ECO:0000313" key="3">
    <source>
        <dbReference type="Proteomes" id="UP000824469"/>
    </source>
</evidence>
<keyword evidence="1" id="KW-0472">Membrane</keyword>
<feature type="non-terminal residue" evidence="2">
    <location>
        <position position="1"/>
    </location>
</feature>
<dbReference type="Proteomes" id="UP000824469">
    <property type="component" value="Unassembled WGS sequence"/>
</dbReference>
<proteinExistence type="predicted"/>
<dbReference type="EMBL" id="JAHRHJ020000003">
    <property type="protein sequence ID" value="KAH9320621.1"/>
    <property type="molecule type" value="Genomic_DNA"/>
</dbReference>
<dbReference type="PANTHER" id="PTHR34370:SF2">
    <property type="entry name" value="GAG-POL POLYPROTEIN_RETROTRANSPOSON"/>
    <property type="match status" value="1"/>
</dbReference>
<name>A0AA38GCS4_TAXCH</name>
<feature type="transmembrane region" description="Helical" evidence="1">
    <location>
        <begin position="89"/>
        <end position="116"/>
    </location>
</feature>
<sequence>QERFLQRKLNRGRRREILKIHLRDVKKVFALENNKDFSQLRSAAESTDGENKSIFGNNMLFTSSKKKLENQSPKAPSQSKELLQKLKRYGVAGVLSYGLLNTVYYLVAFLVVWFYVAPAAGGMGYLSAAQRFLKILAMVWAGSQVTKIFRAGGALAVAPFVDQGLSWFTTKFRFKSRGS</sequence>
<evidence type="ECO:0000256" key="1">
    <source>
        <dbReference type="SAM" id="Phobius"/>
    </source>
</evidence>
<dbReference type="AlphaFoldDB" id="A0AA38GCS4"/>
<gene>
    <name evidence="2" type="ORF">KI387_015260</name>
</gene>
<keyword evidence="1" id="KW-0812">Transmembrane</keyword>
<keyword evidence="1" id="KW-1133">Transmembrane helix</keyword>
<feature type="non-terminal residue" evidence="2">
    <location>
        <position position="179"/>
    </location>
</feature>
<keyword evidence="3" id="KW-1185">Reference proteome</keyword>
<evidence type="ECO:0000313" key="2">
    <source>
        <dbReference type="EMBL" id="KAH9320621.1"/>
    </source>
</evidence>
<reference evidence="2 3" key="1">
    <citation type="journal article" date="2021" name="Nat. Plants">
        <title>The Taxus genome provides insights into paclitaxel biosynthesis.</title>
        <authorList>
            <person name="Xiong X."/>
            <person name="Gou J."/>
            <person name="Liao Q."/>
            <person name="Li Y."/>
            <person name="Zhou Q."/>
            <person name="Bi G."/>
            <person name="Li C."/>
            <person name="Du R."/>
            <person name="Wang X."/>
            <person name="Sun T."/>
            <person name="Guo L."/>
            <person name="Liang H."/>
            <person name="Lu P."/>
            <person name="Wu Y."/>
            <person name="Zhang Z."/>
            <person name="Ro D.K."/>
            <person name="Shang Y."/>
            <person name="Huang S."/>
            <person name="Yan J."/>
        </authorList>
    </citation>
    <scope>NUCLEOTIDE SEQUENCE [LARGE SCALE GENOMIC DNA]</scope>
    <source>
        <strain evidence="2">Ta-2019</strain>
    </source>
</reference>
<dbReference type="PANTHER" id="PTHR34370">
    <property type="entry name" value="OS04G0600100 PROTEIN"/>
    <property type="match status" value="1"/>
</dbReference>
<protein>
    <submittedName>
        <fullName evidence="2">Uncharacterized protein</fullName>
    </submittedName>
</protein>
<organism evidence="2 3">
    <name type="scientific">Taxus chinensis</name>
    <name type="common">Chinese yew</name>
    <name type="synonym">Taxus wallichiana var. chinensis</name>
    <dbReference type="NCBI Taxonomy" id="29808"/>
    <lineage>
        <taxon>Eukaryota</taxon>
        <taxon>Viridiplantae</taxon>
        <taxon>Streptophyta</taxon>
        <taxon>Embryophyta</taxon>
        <taxon>Tracheophyta</taxon>
        <taxon>Spermatophyta</taxon>
        <taxon>Pinopsida</taxon>
        <taxon>Pinidae</taxon>
        <taxon>Conifers II</taxon>
        <taxon>Cupressales</taxon>
        <taxon>Taxaceae</taxon>
        <taxon>Taxus</taxon>
    </lineage>
</organism>
<accession>A0AA38GCS4</accession>